<dbReference type="PROSITE" id="PS51272">
    <property type="entry name" value="SLH"/>
    <property type="match status" value="2"/>
</dbReference>
<dbReference type="Proteomes" id="UP001464378">
    <property type="component" value="Unassembled WGS sequence"/>
</dbReference>
<keyword evidence="5" id="KW-1185">Reference proteome</keyword>
<dbReference type="Gene3D" id="3.20.20.140">
    <property type="entry name" value="Metal-dependent hydrolases"/>
    <property type="match status" value="1"/>
</dbReference>
<dbReference type="CDD" id="cd03524">
    <property type="entry name" value="RPA2_OBF_family"/>
    <property type="match status" value="1"/>
</dbReference>
<dbReference type="SUPFAM" id="SSF89550">
    <property type="entry name" value="PHP domain-like"/>
    <property type="match status" value="1"/>
</dbReference>
<evidence type="ECO:0000259" key="3">
    <source>
        <dbReference type="PROSITE" id="PS51272"/>
    </source>
</evidence>
<organism evidence="4 5">
    <name type="scientific">Pseudoflavonifractor intestinihominis</name>
    <dbReference type="NCBI Taxonomy" id="3133171"/>
    <lineage>
        <taxon>Bacteria</taxon>
        <taxon>Bacillati</taxon>
        <taxon>Bacillota</taxon>
        <taxon>Clostridia</taxon>
        <taxon>Eubacteriales</taxon>
        <taxon>Oscillospiraceae</taxon>
        <taxon>Pseudoflavonifractor</taxon>
    </lineage>
</organism>
<dbReference type="EMBL" id="JBBMFK010000026">
    <property type="protein sequence ID" value="MEQ2444508.1"/>
    <property type="molecule type" value="Genomic_DNA"/>
</dbReference>
<dbReference type="RefSeq" id="WP_349232317.1">
    <property type="nucleotide sequence ID" value="NZ_JBBMFK010000026.1"/>
</dbReference>
<name>A0ABV1EEQ7_9FIRM</name>
<dbReference type="InterPro" id="IPR001119">
    <property type="entry name" value="SLH_dom"/>
</dbReference>
<dbReference type="CDD" id="cd04486">
    <property type="entry name" value="YhcR_OBF_like"/>
    <property type="match status" value="1"/>
</dbReference>
<sequence length="2253" mass="239684">MKRQLRKNLALLLSLAMLFTFFPTAASAAGENGVYTQVTELDALTSGQYVLVADTSSGAKALGTNIGSKIDGTDVTITADGLSSSSSIPSWTVTVSDGAATFYNGSDYLGYGTSGTNFTKPDTAYDWNVTSNPDGTFRFTASSAGTRAIAWQDQGGRFGAYATSNTSGYVFDLLVFKAVGEGGTTEPGGDPEPQPSVSPIADGDQVVIYNPAYNKALSTTYSGFYNSGVDVSLSGDTLSGYTDAEVWTVIDNGDGTWSFSYGGQKLGMDTDFTSMPLGGVNDKWVLEDAGNGLWYIKNTVREAYIEWYDSNSNWSAYYNINAGSESLFAQAFYKVSGDTPDPEEPETISIADALAAADGTENLTVKGVVTLIDGKNVYLQDSTGGICAYLSASPTDLSLGDTVIATGKRDTYSGLPELAGATYEKSSGLTLTPAAKTIGELTTADICTYVTLRNVEVTQVDDNNGAYSKPNITVKDSSGSTIQLYKAVVGEKNEDGTWPVKVGDVITITGAVGVYNTTLQLRNTLASEIDLDGSASSGPIAHGDQVVIYAPAYGMALSGTYNGFYNNGTAVTLKDGILSGFTAADVWTVADNGDDTWSFSYDGKNIGMGDSFSSMPLGEKNDKWVLEDAGNGLWYIKNTVRNSYMEWYAEKNNWSSYGKISAGSEGMFALAFYKVTKMPEEPSGDLPEAGAQVVLYNEGAKGVLAGGDGNETSPSINNAAATVTDGAATPANGARVFTVEVNGEWFRFKTADGYLCSNGTGNNAFYSVEATEDADWKLTAFNGGFNMESRTAKFNGKYSQYLEYYGGSYKTYSLYNDSDKDIYTFNFYPVAEGVTVTDSVVNMPAVTFGTLPDAYVGQAYTVSFTVDAVFGVKDVSAKYGSTTAELTNDNGTWSFTIPAAAMTAGELEITVTGTDSKDVAFTGSTTLEVKDEPYITSVFPAASAQTGDEKQPEIGFTFGNAGENPTIAMTVNDASVDLTVADGKASYTPAEAMADGKVTVTAIVSRTDGKSVSRTWSFTIGVAQFQLYFGQLHSHTAEYSDGAGTLQEGLNYVANLPEDANVDFVAFTDHSNYFDASGAANPEAALYDVSQMTEASAEKWSAYTGAVADFNAAHKGELVALAGFEMTWSGGPGHINTFNTPGIVSRNNATLNNKTGDAGMKAYYALLSNSALTASISQFNHPGSTFGTFSDFAYYDPVIDTRMYLVEVGNGEGAIGAGGYYPSYEYYIMALDKGWHVAPTNNQDNHKGKWGNANDARDVILTDDFSQEGIYEAIRNYRVYATEDKNLEINYTLNGQMMGSIIEEVPENVTINVSLYDPDTSDTTTKVEVVVNSGSVAYTWDNPTELASGELECTIPASYSYYFIRVTQGDGNLAVTAPVWVGETLKLGISSVECGTSTPVTSEALTLTTTLFNSESDPATVKSLTYSVGDQVLGTDTKGYELPASGTLAVDWSYIPDMARVMTITVTVLLEKGGIEYTYSKDVTLDILDASQLVYIGIDASHYNEYVAGNYKDSMGNFGNLAAGYSVRTVELKTSEDLIAACENKDNKYVAMILTAPSRRLVDAQNDPRTYSDAELEALAAFNAAGGTVIVAGWSDYYENYPVITGNPDIVHMAATQNAILEALGSSLRIADDTASDDTLNGGDSNRRLYLSTYNWDNFLMDGVEFDPEYPNNNLYSQLYSHYGGATVYAVDADGNATSDLPATVSPVVYGHATTYSKDNDNDGLGGSSVPEYAVAEGDDRLMVLATEDLGGDKGLIVVSGAAFMSNFEVQATIGDSGSEKNYSNYNICENLVSYLNPLTITDIADVQAQPLEGIKYVIEGVVTSNASGYDKDTAFFDCIYVQDGTAGINAFPVAGNYKIGDKVRITGTTSSYQGERQISVTSIEKIGEGTVEPKLITTQEAAQSKYLGSLVQIKGVVVSFAEAEGLVQTIMVRDETGYDARVFIDGYITSSKAIENLAVGHEITVTGLASYDNTFDGPAPRIRIRDRADIVCGTEVVDIPPEHVEYYPPYTPPTQDDDVVIIDENGVPLTPVPPADAGAYTVAVQVDKDGHYTIVPIAVVENGKILSLGDSSMLQLIDNTKVFVDVAASLWYSPAVAFVSARELLLGTGGGYFAPNATVTGGELVTVLWRLAGCPAVEGQVGTQWYAEAAQWAASLSIVSDGFDGSQTASRADVAKALYAMAGVLEADTTLTGSLNFTDAASIPEDAMDAFLYCQQSGIITGRPGGLAAPGASLTRGELSAMVQRFILALLK</sequence>
<evidence type="ECO:0000313" key="5">
    <source>
        <dbReference type="Proteomes" id="UP001464378"/>
    </source>
</evidence>
<evidence type="ECO:0000256" key="1">
    <source>
        <dbReference type="ARBA" id="ARBA00022737"/>
    </source>
</evidence>
<keyword evidence="2" id="KW-0732">Signal</keyword>
<feature type="domain" description="SLH" evidence="3">
    <location>
        <begin position="2195"/>
        <end position="2253"/>
    </location>
</feature>
<evidence type="ECO:0000256" key="2">
    <source>
        <dbReference type="SAM" id="SignalP"/>
    </source>
</evidence>
<feature type="signal peptide" evidence="2">
    <location>
        <begin position="1"/>
        <end position="28"/>
    </location>
</feature>
<gene>
    <name evidence="4" type="ORF">WMO64_13660</name>
</gene>
<feature type="chain" id="PRO_5046788953" evidence="2">
    <location>
        <begin position="29"/>
        <end position="2253"/>
    </location>
</feature>
<reference evidence="4 5" key="1">
    <citation type="submission" date="2024-03" db="EMBL/GenBank/DDBJ databases">
        <title>Human intestinal bacterial collection.</title>
        <authorList>
            <person name="Pauvert C."/>
            <person name="Hitch T.C.A."/>
            <person name="Clavel T."/>
        </authorList>
    </citation>
    <scope>NUCLEOTIDE SEQUENCE [LARGE SCALE GENOMIC DNA]</scope>
    <source>
        <strain evidence="4 5">CLA-AP-H29</strain>
    </source>
</reference>
<proteinExistence type="predicted"/>
<feature type="domain" description="SLH" evidence="3">
    <location>
        <begin position="2080"/>
        <end position="2143"/>
    </location>
</feature>
<comment type="caution">
    <text evidence="4">The sequence shown here is derived from an EMBL/GenBank/DDBJ whole genome shotgun (WGS) entry which is preliminary data.</text>
</comment>
<keyword evidence="1" id="KW-0677">Repeat</keyword>
<evidence type="ECO:0000313" key="4">
    <source>
        <dbReference type="EMBL" id="MEQ2444508.1"/>
    </source>
</evidence>
<accession>A0ABV1EEQ7</accession>
<dbReference type="Pfam" id="PF00395">
    <property type="entry name" value="SLH"/>
    <property type="match status" value="2"/>
</dbReference>
<protein>
    <submittedName>
        <fullName evidence="4">S-layer homology domain-containing protein</fullName>
    </submittedName>
</protein>
<dbReference type="InterPro" id="IPR016195">
    <property type="entry name" value="Pol/histidinol_Pase-like"/>
</dbReference>